<dbReference type="Proteomes" id="UP000663870">
    <property type="component" value="Unassembled WGS sequence"/>
</dbReference>
<evidence type="ECO:0000256" key="1">
    <source>
        <dbReference type="ARBA" id="ARBA00006781"/>
    </source>
</evidence>
<protein>
    <recommendedName>
        <fullName evidence="7">Protein BCCIP homolog</fullName>
    </recommendedName>
</protein>
<dbReference type="EMBL" id="CAJNOH010002662">
    <property type="protein sequence ID" value="CAF1304974.1"/>
    <property type="molecule type" value="Genomic_DNA"/>
</dbReference>
<dbReference type="PANTHER" id="PTHR13261:SF0">
    <property type="entry name" value="BRCA2 AND CDKN1A-INTERACTING PROTEIN"/>
    <property type="match status" value="1"/>
</dbReference>
<proteinExistence type="inferred from homology"/>
<gene>
    <name evidence="4" type="ORF">JXQ802_LOCUS45785</name>
    <name evidence="3" type="ORF">PYM288_LOCUS30114</name>
</gene>
<keyword evidence="6" id="KW-1185">Reference proteome</keyword>
<evidence type="ECO:0000313" key="6">
    <source>
        <dbReference type="Proteomes" id="UP000663870"/>
    </source>
</evidence>
<evidence type="ECO:0000313" key="4">
    <source>
        <dbReference type="EMBL" id="CAF1576872.1"/>
    </source>
</evidence>
<dbReference type="Proteomes" id="UP000663854">
    <property type="component" value="Unassembled WGS sequence"/>
</dbReference>
<comment type="similarity">
    <text evidence="1">Belongs to the BCP1 family.</text>
</comment>
<dbReference type="AlphaFoldDB" id="A0A815E3E8"/>
<evidence type="ECO:0000313" key="3">
    <source>
        <dbReference type="EMBL" id="CAF1304974.1"/>
    </source>
</evidence>
<sequence length="264" mass="30459">MPRSSKKRRPNTEPPQPEDSSSTSSSDNEEDLDESMNNNPQESIQIDLEARSPIDTDRDAILYFLEQSFGSSIKKSILDLNQLATQLVTQQSCGSVFYQPLDSTMDETDDDDDDSPVLGICSILRFDQQYNKQLQPWLLDKCSDNEQAKNILQSSKCGFFINERYINIPADISLPAIRTLRQEITYPIDYWIIHAKLRLHKSDSNTIYYINGEEEIFQQYSTVSVDYHPIQSNAGEWTHRRKIMFVSSDKLDQICLDIEQKLKQ</sequence>
<name>A0A815E3E8_9BILA</name>
<evidence type="ECO:0008006" key="7">
    <source>
        <dbReference type="Google" id="ProtNLM"/>
    </source>
</evidence>
<comment type="caution">
    <text evidence="3">The sequence shown here is derived from an EMBL/GenBank/DDBJ whole genome shotgun (WGS) entry which is preliminary data.</text>
</comment>
<evidence type="ECO:0000313" key="5">
    <source>
        <dbReference type="Proteomes" id="UP000663854"/>
    </source>
</evidence>
<organism evidence="3 5">
    <name type="scientific">Rotaria sordida</name>
    <dbReference type="NCBI Taxonomy" id="392033"/>
    <lineage>
        <taxon>Eukaryota</taxon>
        <taxon>Metazoa</taxon>
        <taxon>Spiralia</taxon>
        <taxon>Gnathifera</taxon>
        <taxon>Rotifera</taxon>
        <taxon>Eurotatoria</taxon>
        <taxon>Bdelloidea</taxon>
        <taxon>Philodinida</taxon>
        <taxon>Philodinidae</taxon>
        <taxon>Rotaria</taxon>
    </lineage>
</organism>
<accession>A0A815E3E8</accession>
<reference evidence="3" key="1">
    <citation type="submission" date="2021-02" db="EMBL/GenBank/DDBJ databases">
        <authorList>
            <person name="Nowell W R."/>
        </authorList>
    </citation>
    <scope>NUCLEOTIDE SEQUENCE</scope>
</reference>
<evidence type="ECO:0000256" key="2">
    <source>
        <dbReference type="SAM" id="MobiDB-lite"/>
    </source>
</evidence>
<dbReference type="PANTHER" id="PTHR13261">
    <property type="entry name" value="BRCA2 AND CDKN1A INTERACTING PROTEIN"/>
    <property type="match status" value="1"/>
</dbReference>
<dbReference type="EMBL" id="CAJNOL010003905">
    <property type="protein sequence ID" value="CAF1576872.1"/>
    <property type="molecule type" value="Genomic_DNA"/>
</dbReference>
<dbReference type="GO" id="GO:0005634">
    <property type="term" value="C:nucleus"/>
    <property type="evidence" value="ECO:0007669"/>
    <property type="project" value="TreeGrafter"/>
</dbReference>
<feature type="region of interest" description="Disordered" evidence="2">
    <location>
        <begin position="1"/>
        <end position="51"/>
    </location>
</feature>
<dbReference type="InterPro" id="IPR025602">
    <property type="entry name" value="BCP1_family"/>
</dbReference>
<dbReference type="Pfam" id="PF13862">
    <property type="entry name" value="BCCIP"/>
    <property type="match status" value="1"/>
</dbReference>